<proteinExistence type="predicted"/>
<feature type="chain" id="PRO_5042058709" evidence="1">
    <location>
        <begin position="23"/>
        <end position="330"/>
    </location>
</feature>
<feature type="signal peptide" evidence="1">
    <location>
        <begin position="1"/>
        <end position="22"/>
    </location>
</feature>
<evidence type="ECO:0000313" key="3">
    <source>
        <dbReference type="Proteomes" id="UP001187682"/>
    </source>
</evidence>
<keyword evidence="1" id="KW-0732">Signal</keyword>
<dbReference type="EMBL" id="ONZQ02000025">
    <property type="protein sequence ID" value="SPO07762.1"/>
    <property type="molecule type" value="Genomic_DNA"/>
</dbReference>
<name>A0AAE8N7S1_9PEZI</name>
<accession>A0AAE8N7S1</accession>
<dbReference type="AlphaFoldDB" id="A0AAE8N7S1"/>
<evidence type="ECO:0000313" key="2">
    <source>
        <dbReference type="EMBL" id="SPO07762.1"/>
    </source>
</evidence>
<reference evidence="2" key="1">
    <citation type="submission" date="2018-03" db="EMBL/GenBank/DDBJ databases">
        <authorList>
            <person name="Guldener U."/>
        </authorList>
    </citation>
    <scope>NUCLEOTIDE SEQUENCE</scope>
</reference>
<keyword evidence="3" id="KW-1185">Reference proteome</keyword>
<gene>
    <name evidence="2" type="ORF">DNG_10457</name>
</gene>
<sequence>MKTTKAMSVLSFLLFGLHGATAQEEYDPKGSDLPGRPPGLWGVDAKAIEKWQLYLGEPDATGTFTLPGFNTSQPWSDAEPLDWTIKMAVKANMIPPDGADGKVLTGGMVWIEPPDGLVDDDNDYTAHREWSPFALYYTSLGVNIPQSEEPLTPFFHRDPGDDRPADGTCKGILPDECIESLERNAEGDFVNTNNRDHRVEDEEKCPGIGAAARISLGNPFNLTKREQDDAAMKYNEGWVASFVSGAHPEGNETDYAAHGSQFVPVLFRWMRAEEAGLTYNEPKPQGRISTLMCLAVNEAAEGKELPDPGEEYLEAVEDKEAGELFAFSLL</sequence>
<dbReference type="Proteomes" id="UP001187682">
    <property type="component" value="Unassembled WGS sequence"/>
</dbReference>
<evidence type="ECO:0000256" key="1">
    <source>
        <dbReference type="SAM" id="SignalP"/>
    </source>
</evidence>
<organism evidence="2 3">
    <name type="scientific">Cephalotrichum gorgonifer</name>
    <dbReference type="NCBI Taxonomy" id="2041049"/>
    <lineage>
        <taxon>Eukaryota</taxon>
        <taxon>Fungi</taxon>
        <taxon>Dikarya</taxon>
        <taxon>Ascomycota</taxon>
        <taxon>Pezizomycotina</taxon>
        <taxon>Sordariomycetes</taxon>
        <taxon>Hypocreomycetidae</taxon>
        <taxon>Microascales</taxon>
        <taxon>Microascaceae</taxon>
        <taxon>Cephalotrichum</taxon>
    </lineage>
</organism>
<protein>
    <submittedName>
        <fullName evidence="2">Uncharacterized protein</fullName>
    </submittedName>
</protein>
<comment type="caution">
    <text evidence="2">The sequence shown here is derived from an EMBL/GenBank/DDBJ whole genome shotgun (WGS) entry which is preliminary data.</text>
</comment>